<protein>
    <submittedName>
        <fullName evidence="2">Uncharacterized protein</fullName>
    </submittedName>
</protein>
<reference evidence="2" key="1">
    <citation type="submission" date="2014-09" db="EMBL/GenBank/DDBJ databases">
        <authorList>
            <person name="Magalhaes I.L.F."/>
            <person name="Oliveira U."/>
            <person name="Santos F.R."/>
            <person name="Vidigal T.H.D.A."/>
            <person name="Brescovit A.D."/>
            <person name="Santos A.J."/>
        </authorList>
    </citation>
    <scope>NUCLEOTIDE SEQUENCE</scope>
    <source>
        <tissue evidence="2">Shoot tissue taken approximately 20 cm above the soil surface</tissue>
    </source>
</reference>
<dbReference type="EMBL" id="GBRH01228758">
    <property type="protein sequence ID" value="JAD69137.1"/>
    <property type="molecule type" value="Transcribed_RNA"/>
</dbReference>
<sequence length="23" mass="2273">MERVVSAEEGGVGEEAAPGRADG</sequence>
<organism evidence="2">
    <name type="scientific">Arundo donax</name>
    <name type="common">Giant reed</name>
    <name type="synonym">Donax arundinaceus</name>
    <dbReference type="NCBI Taxonomy" id="35708"/>
    <lineage>
        <taxon>Eukaryota</taxon>
        <taxon>Viridiplantae</taxon>
        <taxon>Streptophyta</taxon>
        <taxon>Embryophyta</taxon>
        <taxon>Tracheophyta</taxon>
        <taxon>Spermatophyta</taxon>
        <taxon>Magnoliopsida</taxon>
        <taxon>Liliopsida</taxon>
        <taxon>Poales</taxon>
        <taxon>Poaceae</taxon>
        <taxon>PACMAD clade</taxon>
        <taxon>Arundinoideae</taxon>
        <taxon>Arundineae</taxon>
        <taxon>Arundo</taxon>
    </lineage>
</organism>
<feature type="region of interest" description="Disordered" evidence="1">
    <location>
        <begin position="1"/>
        <end position="23"/>
    </location>
</feature>
<accession>A0A0A9CCD4</accession>
<reference evidence="2" key="2">
    <citation type="journal article" date="2015" name="Data Brief">
        <title>Shoot transcriptome of the giant reed, Arundo donax.</title>
        <authorList>
            <person name="Barrero R.A."/>
            <person name="Guerrero F.D."/>
            <person name="Moolhuijzen P."/>
            <person name="Goolsby J.A."/>
            <person name="Tidwell J."/>
            <person name="Bellgard S.E."/>
            <person name="Bellgard M.I."/>
        </authorList>
    </citation>
    <scope>NUCLEOTIDE SEQUENCE</scope>
    <source>
        <tissue evidence="2">Shoot tissue taken approximately 20 cm above the soil surface</tissue>
    </source>
</reference>
<evidence type="ECO:0000256" key="1">
    <source>
        <dbReference type="SAM" id="MobiDB-lite"/>
    </source>
</evidence>
<evidence type="ECO:0000313" key="2">
    <source>
        <dbReference type="EMBL" id="JAD69137.1"/>
    </source>
</evidence>
<proteinExistence type="predicted"/>
<name>A0A0A9CCD4_ARUDO</name>
<dbReference type="AlphaFoldDB" id="A0A0A9CCD4"/>
<feature type="compositionally biased region" description="Low complexity" evidence="1">
    <location>
        <begin position="14"/>
        <end position="23"/>
    </location>
</feature>